<evidence type="ECO:0000313" key="2">
    <source>
        <dbReference type="Proteomes" id="UP000182227"/>
    </source>
</evidence>
<evidence type="ECO:0000313" key="1">
    <source>
        <dbReference type="EMBL" id="CQD22991.1"/>
    </source>
</evidence>
<reference evidence="1 2" key="1">
    <citation type="submission" date="2015-03" db="EMBL/GenBank/DDBJ databases">
        <authorList>
            <person name="Murphy D."/>
        </authorList>
    </citation>
    <scope>NUCLEOTIDE SEQUENCE [LARGE SCALE GENOMIC DNA]</scope>
    <source>
        <strain evidence="1 2">D16</strain>
    </source>
</reference>
<accession>A0A0U1DU63</accession>
<dbReference type="EMBL" id="CTEF01000005">
    <property type="protein sequence ID" value="CQD22991.1"/>
    <property type="molecule type" value="Genomic_DNA"/>
</dbReference>
<name>A0A0U1DU63_9MYCO</name>
<dbReference type="Proteomes" id="UP000182227">
    <property type="component" value="Unassembled WGS sequence"/>
</dbReference>
<protein>
    <submittedName>
        <fullName evidence="1">FwdC/FmdC family protein</fullName>
    </submittedName>
</protein>
<proteinExistence type="predicted"/>
<dbReference type="AlphaFoldDB" id="A0A0U1DU63"/>
<sequence length="67" mass="6965">MDQIAATLVGYDLRTTPLRDVNAALHQPGVEGEYVIAHPDGAHNVAVGLNAPIRVTVEGHVATTPPG</sequence>
<organism evidence="1 2">
    <name type="scientific">Mycolicibacterium conceptionense</name>
    <dbReference type="NCBI Taxonomy" id="451644"/>
    <lineage>
        <taxon>Bacteria</taxon>
        <taxon>Bacillati</taxon>
        <taxon>Actinomycetota</taxon>
        <taxon>Actinomycetes</taxon>
        <taxon>Mycobacteriales</taxon>
        <taxon>Mycobacteriaceae</taxon>
        <taxon>Mycolicibacterium</taxon>
    </lineage>
</organism>
<gene>
    <name evidence="1" type="ORF">BN970_05502</name>
</gene>